<comment type="subunit">
    <text evidence="3">Homodimer.</text>
</comment>
<dbReference type="PhylomeDB" id="B4JQ77"/>
<feature type="active site" evidence="3">
    <location>
        <position position="249"/>
    </location>
</feature>
<keyword evidence="1 3" id="KW-0378">Hydrolase</keyword>
<dbReference type="Gene3D" id="3.40.50.1820">
    <property type="entry name" value="alpha/beta hydrolase"/>
    <property type="match status" value="1"/>
</dbReference>
<evidence type="ECO:0000259" key="4">
    <source>
        <dbReference type="Pfam" id="PF20434"/>
    </source>
</evidence>
<feature type="short sequence motif" description="HGGXW" evidence="3">
    <location>
        <begin position="90"/>
        <end position="94"/>
    </location>
</feature>
<dbReference type="EC" id="3.5.1.9" evidence="3"/>
<keyword evidence="2 3" id="KW-0823">Tryptophan catabolism</keyword>
<dbReference type="STRING" id="7222.B4JQ77"/>
<accession>B4JQ77</accession>
<dbReference type="OMA" id="WAVAMPS"/>
<dbReference type="ESTHER" id="drogr-b4jq77">
    <property type="family name" value="Kynurenine-formamidase"/>
</dbReference>
<organism evidence="6">
    <name type="scientific">Drosophila grimshawi</name>
    <name type="common">Hawaiian fruit fly</name>
    <name type="synonym">Idiomyia grimshawi</name>
    <dbReference type="NCBI Taxonomy" id="7222"/>
    <lineage>
        <taxon>Eukaryota</taxon>
        <taxon>Metazoa</taxon>
        <taxon>Ecdysozoa</taxon>
        <taxon>Arthropoda</taxon>
        <taxon>Hexapoda</taxon>
        <taxon>Insecta</taxon>
        <taxon>Pterygota</taxon>
        <taxon>Neoptera</taxon>
        <taxon>Endopterygota</taxon>
        <taxon>Diptera</taxon>
        <taxon>Brachycera</taxon>
        <taxon>Muscomorpha</taxon>
        <taxon>Ephydroidea</taxon>
        <taxon>Drosophilidae</taxon>
        <taxon>Drosophila</taxon>
        <taxon>Hawaiian Drosophila</taxon>
    </lineage>
</organism>
<evidence type="ECO:0000256" key="3">
    <source>
        <dbReference type="HAMAP-Rule" id="MF_03014"/>
    </source>
</evidence>
<dbReference type="PANTHER" id="PTHR48081">
    <property type="entry name" value="AB HYDROLASE SUPERFAMILY PROTEIN C4A8.06C"/>
    <property type="match status" value="1"/>
</dbReference>
<comment type="similarity">
    <text evidence="3">Belongs to the kynurenine formamidase family.</text>
</comment>
<dbReference type="OrthoDB" id="433474at2759"/>
<dbReference type="eggNOG" id="KOG4627">
    <property type="taxonomic scope" value="Eukaryota"/>
</dbReference>
<dbReference type="FunCoup" id="B4JQ77">
    <property type="interactions" value="267"/>
</dbReference>
<keyword evidence="6" id="KW-1185">Reference proteome</keyword>
<proteinExistence type="inferred from homology"/>
<dbReference type="KEGG" id="dgr:6566540"/>
<comment type="domain">
    <text evidence="3">The main chain amide nitrogen atoms of the second glycine and its adjacent residue in the HGGXW motif define the oxyanion hole, and stabilize the oxyanion that forms during the nucleophilic attack by the catalytic serine during substrate cleavage.</text>
</comment>
<dbReference type="Proteomes" id="UP000001070">
    <property type="component" value="Unassembled WGS sequence"/>
</dbReference>
<dbReference type="InterPro" id="IPR050300">
    <property type="entry name" value="GDXG_lipolytic_enzyme"/>
</dbReference>
<evidence type="ECO:0000256" key="1">
    <source>
        <dbReference type="ARBA" id="ARBA00022801"/>
    </source>
</evidence>
<dbReference type="UniPathway" id="UPA00333">
    <property type="reaction ID" value="UER00454"/>
</dbReference>
<dbReference type="InterPro" id="IPR049492">
    <property type="entry name" value="BD-FAE-like_dom"/>
</dbReference>
<dbReference type="HOGENOM" id="CLU_012494_4_7_1"/>
<dbReference type="HAMAP" id="MF_03014">
    <property type="entry name" value="KFase"/>
    <property type="match status" value="1"/>
</dbReference>
<dbReference type="AlphaFoldDB" id="B4JQ77"/>
<dbReference type="GO" id="GO:0019441">
    <property type="term" value="P:L-tryptophan catabolic process to kynurenine"/>
    <property type="evidence" value="ECO:0007669"/>
    <property type="project" value="UniProtKB-UniRule"/>
</dbReference>
<comment type="pathway">
    <text evidence="3">Amino-acid degradation; L-tryptophan degradation via kynurenine pathway; L-kynurenine from L-tryptophan: step 2/2.</text>
</comment>
<protein>
    <recommendedName>
        <fullName evidence="3">Kynurenine formamidase</fullName>
        <shortName evidence="3">KFA</shortName>
        <shortName evidence="3">KFase</shortName>
        <ecNumber evidence="3">3.5.1.9</ecNumber>
    </recommendedName>
    <alternativeName>
        <fullName evidence="3">Arylformamidase</fullName>
    </alternativeName>
    <alternativeName>
        <fullName evidence="3">N-formylkynurenine formamidase</fullName>
        <shortName evidence="3">FKF</shortName>
    </alternativeName>
</protein>
<evidence type="ECO:0000313" key="5">
    <source>
        <dbReference type="EMBL" id="EDV99057.1"/>
    </source>
</evidence>
<name>B4JQ77_DROGR</name>
<comment type="catalytic activity">
    <reaction evidence="3">
        <text>N-formyl-L-kynurenine + H2O = L-kynurenine + formate + H(+)</text>
        <dbReference type="Rhea" id="RHEA:13009"/>
        <dbReference type="ChEBI" id="CHEBI:15377"/>
        <dbReference type="ChEBI" id="CHEBI:15378"/>
        <dbReference type="ChEBI" id="CHEBI:15740"/>
        <dbReference type="ChEBI" id="CHEBI:57959"/>
        <dbReference type="ChEBI" id="CHEBI:58629"/>
        <dbReference type="EC" id="3.5.1.9"/>
    </reaction>
</comment>
<feature type="active site" description="Nucleophile" evidence="3">
    <location>
        <position position="161"/>
    </location>
</feature>
<dbReference type="Pfam" id="PF20434">
    <property type="entry name" value="BD-FAE"/>
    <property type="match status" value="1"/>
</dbReference>
<dbReference type="SUPFAM" id="SSF53474">
    <property type="entry name" value="alpha/beta-Hydrolases"/>
    <property type="match status" value="1"/>
</dbReference>
<dbReference type="PANTHER" id="PTHR48081:SF33">
    <property type="entry name" value="KYNURENINE FORMAMIDASE"/>
    <property type="match status" value="1"/>
</dbReference>
<dbReference type="InParanoid" id="B4JQ77"/>
<dbReference type="GO" id="GO:0004061">
    <property type="term" value="F:arylformamidase activity"/>
    <property type="evidence" value="ECO:0007669"/>
    <property type="project" value="UniProtKB-UniRule"/>
</dbReference>
<evidence type="ECO:0000256" key="2">
    <source>
        <dbReference type="ARBA" id="ARBA00023079"/>
    </source>
</evidence>
<dbReference type="InterPro" id="IPR027519">
    <property type="entry name" value="KFase_ver/fungi-typ"/>
</dbReference>
<dbReference type="InterPro" id="IPR029058">
    <property type="entry name" value="AB_hydrolase_fold"/>
</dbReference>
<dbReference type="EMBL" id="CH916372">
    <property type="protein sequence ID" value="EDV99057.1"/>
    <property type="molecule type" value="Genomic_DNA"/>
</dbReference>
<gene>
    <name evidence="5" type="primary">Dgri\GH13248</name>
    <name evidence="5" type="ORF">Dgri_GH13248</name>
</gene>
<sequence length="307" mass="35428">MYNPQEKNIDLVREYIPSYNTVRFQDQPDPRIAILDNFDQLTKQHSKDLITKYGIKVHNLRYGGSDDLQVVDVFFNESVSEPSPLFVYVHGGYWQMLDKSGSCSMVAPLVRQGYRVAVMDYNKCPTVTLPQLLEQFTEFLLWTFDYAERTQTTQIHFAGHSAGAHLLSQLLHVPALISEERRRKVGALFFMCGVYDLRELWQLEEVNPNNIFGLNAETVKEVSPMFWPWQADSSSWSNVQLHVIVAGHESVTFIEQSRIFARKLQEGGFNATFKLFDSYDHFDIFEETVIDNSPITKYLLDGLKKAH</sequence>
<evidence type="ECO:0000313" key="6">
    <source>
        <dbReference type="Proteomes" id="UP000001070"/>
    </source>
</evidence>
<reference evidence="5 6" key="1">
    <citation type="journal article" date="2007" name="Nature">
        <title>Evolution of genes and genomes on the Drosophila phylogeny.</title>
        <authorList>
            <consortium name="Drosophila 12 Genomes Consortium"/>
            <person name="Clark A.G."/>
            <person name="Eisen M.B."/>
            <person name="Smith D.R."/>
            <person name="Bergman C.M."/>
            <person name="Oliver B."/>
            <person name="Markow T.A."/>
            <person name="Kaufman T.C."/>
            <person name="Kellis M."/>
            <person name="Gelbart W."/>
            <person name="Iyer V.N."/>
            <person name="Pollard D.A."/>
            <person name="Sackton T.B."/>
            <person name="Larracuente A.M."/>
            <person name="Singh N.D."/>
            <person name="Abad J.P."/>
            <person name="Abt D.N."/>
            <person name="Adryan B."/>
            <person name="Aguade M."/>
            <person name="Akashi H."/>
            <person name="Anderson W.W."/>
            <person name="Aquadro C.F."/>
            <person name="Ardell D.H."/>
            <person name="Arguello R."/>
            <person name="Artieri C.G."/>
            <person name="Barbash D.A."/>
            <person name="Barker D."/>
            <person name="Barsanti P."/>
            <person name="Batterham P."/>
            <person name="Batzoglou S."/>
            <person name="Begun D."/>
            <person name="Bhutkar A."/>
            <person name="Blanco E."/>
            <person name="Bosak S.A."/>
            <person name="Bradley R.K."/>
            <person name="Brand A.D."/>
            <person name="Brent M.R."/>
            <person name="Brooks A.N."/>
            <person name="Brown R.H."/>
            <person name="Butlin R.K."/>
            <person name="Caggese C."/>
            <person name="Calvi B.R."/>
            <person name="Bernardo de Carvalho A."/>
            <person name="Caspi A."/>
            <person name="Castrezana S."/>
            <person name="Celniker S.E."/>
            <person name="Chang J.L."/>
            <person name="Chapple C."/>
            <person name="Chatterji S."/>
            <person name="Chinwalla A."/>
            <person name="Civetta A."/>
            <person name="Clifton S.W."/>
            <person name="Comeron J.M."/>
            <person name="Costello J.C."/>
            <person name="Coyne J.A."/>
            <person name="Daub J."/>
            <person name="David R.G."/>
            <person name="Delcher A.L."/>
            <person name="Delehaunty K."/>
            <person name="Do C.B."/>
            <person name="Ebling H."/>
            <person name="Edwards K."/>
            <person name="Eickbush T."/>
            <person name="Evans J.D."/>
            <person name="Filipski A."/>
            <person name="Findeiss S."/>
            <person name="Freyhult E."/>
            <person name="Fulton L."/>
            <person name="Fulton R."/>
            <person name="Garcia A.C."/>
            <person name="Gardiner A."/>
            <person name="Garfield D.A."/>
            <person name="Garvin B.E."/>
            <person name="Gibson G."/>
            <person name="Gilbert D."/>
            <person name="Gnerre S."/>
            <person name="Godfrey J."/>
            <person name="Good R."/>
            <person name="Gotea V."/>
            <person name="Gravely B."/>
            <person name="Greenberg A.J."/>
            <person name="Griffiths-Jones S."/>
            <person name="Gross S."/>
            <person name="Guigo R."/>
            <person name="Gustafson E.A."/>
            <person name="Haerty W."/>
            <person name="Hahn M.W."/>
            <person name="Halligan D.L."/>
            <person name="Halpern A.L."/>
            <person name="Halter G.M."/>
            <person name="Han M.V."/>
            <person name="Heger A."/>
            <person name="Hillier L."/>
            <person name="Hinrichs A.S."/>
            <person name="Holmes I."/>
            <person name="Hoskins R.A."/>
            <person name="Hubisz M.J."/>
            <person name="Hultmark D."/>
            <person name="Huntley M.A."/>
            <person name="Jaffe D.B."/>
            <person name="Jagadeeshan S."/>
            <person name="Jeck W.R."/>
            <person name="Johnson J."/>
            <person name="Jones C.D."/>
            <person name="Jordan W.C."/>
            <person name="Karpen G.H."/>
            <person name="Kataoka E."/>
            <person name="Keightley P.D."/>
            <person name="Kheradpour P."/>
            <person name="Kirkness E.F."/>
            <person name="Koerich L.B."/>
            <person name="Kristiansen K."/>
            <person name="Kudrna D."/>
            <person name="Kulathinal R.J."/>
            <person name="Kumar S."/>
            <person name="Kwok R."/>
            <person name="Lander E."/>
            <person name="Langley C.H."/>
            <person name="Lapoint R."/>
            <person name="Lazzaro B.P."/>
            <person name="Lee S.J."/>
            <person name="Levesque L."/>
            <person name="Li R."/>
            <person name="Lin C.F."/>
            <person name="Lin M.F."/>
            <person name="Lindblad-Toh K."/>
            <person name="Llopart A."/>
            <person name="Long M."/>
            <person name="Low L."/>
            <person name="Lozovsky E."/>
            <person name="Lu J."/>
            <person name="Luo M."/>
            <person name="Machado C.A."/>
            <person name="Makalowski W."/>
            <person name="Marzo M."/>
            <person name="Matsuda M."/>
            <person name="Matzkin L."/>
            <person name="McAllister B."/>
            <person name="McBride C.S."/>
            <person name="McKernan B."/>
            <person name="McKernan K."/>
            <person name="Mendez-Lago M."/>
            <person name="Minx P."/>
            <person name="Mollenhauer M.U."/>
            <person name="Montooth K."/>
            <person name="Mount S.M."/>
            <person name="Mu X."/>
            <person name="Myers E."/>
            <person name="Negre B."/>
            <person name="Newfeld S."/>
            <person name="Nielsen R."/>
            <person name="Noor M.A."/>
            <person name="O'Grady P."/>
            <person name="Pachter L."/>
            <person name="Papaceit M."/>
            <person name="Parisi M.J."/>
            <person name="Parisi M."/>
            <person name="Parts L."/>
            <person name="Pedersen J.S."/>
            <person name="Pesole G."/>
            <person name="Phillippy A.M."/>
            <person name="Ponting C.P."/>
            <person name="Pop M."/>
            <person name="Porcelli D."/>
            <person name="Powell J.R."/>
            <person name="Prohaska S."/>
            <person name="Pruitt K."/>
            <person name="Puig M."/>
            <person name="Quesneville H."/>
            <person name="Ram K.R."/>
            <person name="Rand D."/>
            <person name="Rasmussen M.D."/>
            <person name="Reed L.K."/>
            <person name="Reenan R."/>
            <person name="Reily A."/>
            <person name="Remington K.A."/>
            <person name="Rieger T.T."/>
            <person name="Ritchie M.G."/>
            <person name="Robin C."/>
            <person name="Rogers Y.H."/>
            <person name="Rohde C."/>
            <person name="Rozas J."/>
            <person name="Rubenfield M.J."/>
            <person name="Ruiz A."/>
            <person name="Russo S."/>
            <person name="Salzberg S.L."/>
            <person name="Sanchez-Gracia A."/>
            <person name="Saranga D.J."/>
            <person name="Sato H."/>
            <person name="Schaeffer S.W."/>
            <person name="Schatz M.C."/>
            <person name="Schlenke T."/>
            <person name="Schwartz R."/>
            <person name="Segarra C."/>
            <person name="Singh R.S."/>
            <person name="Sirot L."/>
            <person name="Sirota M."/>
            <person name="Sisneros N.B."/>
            <person name="Smith C.D."/>
            <person name="Smith T.F."/>
            <person name="Spieth J."/>
            <person name="Stage D.E."/>
            <person name="Stark A."/>
            <person name="Stephan W."/>
            <person name="Strausberg R.L."/>
            <person name="Strempel S."/>
            <person name="Sturgill D."/>
            <person name="Sutton G."/>
            <person name="Sutton G.G."/>
            <person name="Tao W."/>
            <person name="Teichmann S."/>
            <person name="Tobari Y.N."/>
            <person name="Tomimura Y."/>
            <person name="Tsolas J.M."/>
            <person name="Valente V.L."/>
            <person name="Venter E."/>
            <person name="Venter J.C."/>
            <person name="Vicario S."/>
            <person name="Vieira F.G."/>
            <person name="Vilella A.J."/>
            <person name="Villasante A."/>
            <person name="Walenz B."/>
            <person name="Wang J."/>
            <person name="Wasserman M."/>
            <person name="Watts T."/>
            <person name="Wilson D."/>
            <person name="Wilson R.K."/>
            <person name="Wing R.A."/>
            <person name="Wolfner M.F."/>
            <person name="Wong A."/>
            <person name="Wong G.K."/>
            <person name="Wu C.I."/>
            <person name="Wu G."/>
            <person name="Yamamoto D."/>
            <person name="Yang H.P."/>
            <person name="Yang S.P."/>
            <person name="Yorke J.A."/>
            <person name="Yoshida K."/>
            <person name="Zdobnov E."/>
            <person name="Zhang P."/>
            <person name="Zhang Y."/>
            <person name="Zimin A.V."/>
            <person name="Baldwin J."/>
            <person name="Abdouelleil A."/>
            <person name="Abdulkadir J."/>
            <person name="Abebe A."/>
            <person name="Abera B."/>
            <person name="Abreu J."/>
            <person name="Acer S.C."/>
            <person name="Aftuck L."/>
            <person name="Alexander A."/>
            <person name="An P."/>
            <person name="Anderson E."/>
            <person name="Anderson S."/>
            <person name="Arachi H."/>
            <person name="Azer M."/>
            <person name="Bachantsang P."/>
            <person name="Barry A."/>
            <person name="Bayul T."/>
            <person name="Berlin A."/>
            <person name="Bessette D."/>
            <person name="Bloom T."/>
            <person name="Blye J."/>
            <person name="Boguslavskiy L."/>
            <person name="Bonnet C."/>
            <person name="Boukhgalter B."/>
            <person name="Bourzgui I."/>
            <person name="Brown A."/>
            <person name="Cahill P."/>
            <person name="Channer S."/>
            <person name="Cheshatsang Y."/>
            <person name="Chuda L."/>
            <person name="Citroen M."/>
            <person name="Collymore A."/>
            <person name="Cooke P."/>
            <person name="Costello M."/>
            <person name="D'Aco K."/>
            <person name="Daza R."/>
            <person name="De Haan G."/>
            <person name="DeGray S."/>
            <person name="DeMaso C."/>
            <person name="Dhargay N."/>
            <person name="Dooley K."/>
            <person name="Dooley E."/>
            <person name="Doricent M."/>
            <person name="Dorje P."/>
            <person name="Dorjee K."/>
            <person name="Dupes A."/>
            <person name="Elong R."/>
            <person name="Falk J."/>
            <person name="Farina A."/>
            <person name="Faro S."/>
            <person name="Ferguson D."/>
            <person name="Fisher S."/>
            <person name="Foley C.D."/>
            <person name="Franke A."/>
            <person name="Friedrich D."/>
            <person name="Gadbois L."/>
            <person name="Gearin G."/>
            <person name="Gearin C.R."/>
            <person name="Giannoukos G."/>
            <person name="Goode T."/>
            <person name="Graham J."/>
            <person name="Grandbois E."/>
            <person name="Grewal S."/>
            <person name="Gyaltsen K."/>
            <person name="Hafez N."/>
            <person name="Hagos B."/>
            <person name="Hall J."/>
            <person name="Henson C."/>
            <person name="Hollinger A."/>
            <person name="Honan T."/>
            <person name="Huard M.D."/>
            <person name="Hughes L."/>
            <person name="Hurhula B."/>
            <person name="Husby M.E."/>
            <person name="Kamat A."/>
            <person name="Kanga B."/>
            <person name="Kashin S."/>
            <person name="Khazanovich D."/>
            <person name="Kisner P."/>
            <person name="Lance K."/>
            <person name="Lara M."/>
            <person name="Lee W."/>
            <person name="Lennon N."/>
            <person name="Letendre F."/>
            <person name="LeVine R."/>
            <person name="Lipovsky A."/>
            <person name="Liu X."/>
            <person name="Liu J."/>
            <person name="Liu S."/>
            <person name="Lokyitsang T."/>
            <person name="Lokyitsang Y."/>
            <person name="Lubonja R."/>
            <person name="Lui A."/>
            <person name="MacDonald P."/>
            <person name="Magnisalis V."/>
            <person name="Maru K."/>
            <person name="Matthews C."/>
            <person name="McCusker W."/>
            <person name="McDonough S."/>
            <person name="Mehta T."/>
            <person name="Meldrim J."/>
            <person name="Meneus L."/>
            <person name="Mihai O."/>
            <person name="Mihalev A."/>
            <person name="Mihova T."/>
            <person name="Mittelman R."/>
            <person name="Mlenga V."/>
            <person name="Montmayeur A."/>
            <person name="Mulrain L."/>
            <person name="Navidi A."/>
            <person name="Naylor J."/>
            <person name="Negash T."/>
            <person name="Nguyen T."/>
            <person name="Nguyen N."/>
            <person name="Nicol R."/>
            <person name="Norbu C."/>
            <person name="Norbu N."/>
            <person name="Novod N."/>
            <person name="O'Neill B."/>
            <person name="Osman S."/>
            <person name="Markiewicz E."/>
            <person name="Oyono O.L."/>
            <person name="Patti C."/>
            <person name="Phunkhang P."/>
            <person name="Pierre F."/>
            <person name="Priest M."/>
            <person name="Raghuraman S."/>
            <person name="Rege F."/>
            <person name="Reyes R."/>
            <person name="Rise C."/>
            <person name="Rogov P."/>
            <person name="Ross K."/>
            <person name="Ryan E."/>
            <person name="Settipalli S."/>
            <person name="Shea T."/>
            <person name="Sherpa N."/>
            <person name="Shi L."/>
            <person name="Shih D."/>
            <person name="Sparrow T."/>
            <person name="Spaulding J."/>
            <person name="Stalker J."/>
            <person name="Stange-Thomann N."/>
            <person name="Stavropoulos S."/>
            <person name="Stone C."/>
            <person name="Strader C."/>
            <person name="Tesfaye S."/>
            <person name="Thomson T."/>
            <person name="Thoulutsang Y."/>
            <person name="Thoulutsang D."/>
            <person name="Topham K."/>
            <person name="Topping I."/>
            <person name="Tsamla T."/>
            <person name="Vassiliev H."/>
            <person name="Vo A."/>
            <person name="Wangchuk T."/>
            <person name="Wangdi T."/>
            <person name="Weiand M."/>
            <person name="Wilkinson J."/>
            <person name="Wilson A."/>
            <person name="Yadav S."/>
            <person name="Young G."/>
            <person name="Yu Q."/>
            <person name="Zembek L."/>
            <person name="Zhong D."/>
            <person name="Zimmer A."/>
            <person name="Zwirko Z."/>
            <person name="Jaffe D.B."/>
            <person name="Alvarez P."/>
            <person name="Brockman W."/>
            <person name="Butler J."/>
            <person name="Chin C."/>
            <person name="Gnerre S."/>
            <person name="Grabherr M."/>
            <person name="Kleber M."/>
            <person name="Mauceli E."/>
            <person name="MacCallum I."/>
        </authorList>
    </citation>
    <scope>NUCLEOTIDE SEQUENCE [LARGE SCALE GENOMIC DNA]</scope>
    <source>
        <strain evidence="6">Tucson 15287-2541.00</strain>
    </source>
</reference>
<comment type="function">
    <text evidence="3">Catalyzes the hydrolysis of N-formyl-L-kynurenine to L-kynurenine, the second step in the kynurenine pathway of tryptophan degradation. Required for elimination of toxic metabolites.</text>
</comment>
<feature type="domain" description="BD-FAE-like" evidence="4">
    <location>
        <begin position="72"/>
        <end position="167"/>
    </location>
</feature>
<feature type="active site" evidence="3">
    <location>
        <position position="281"/>
    </location>
</feature>